<dbReference type="Proteomes" id="UP000217065">
    <property type="component" value="Unassembled WGS sequence"/>
</dbReference>
<dbReference type="GO" id="GO:0003677">
    <property type="term" value="F:DNA binding"/>
    <property type="evidence" value="ECO:0007669"/>
    <property type="project" value="InterPro"/>
</dbReference>
<keyword evidence="2" id="KW-0812">Transmembrane</keyword>
<dbReference type="InterPro" id="IPR010982">
    <property type="entry name" value="Lambda_DNA-bd_dom_sf"/>
</dbReference>
<evidence type="ECO:0000256" key="2">
    <source>
        <dbReference type="SAM" id="Phobius"/>
    </source>
</evidence>
<evidence type="ECO:0000259" key="3">
    <source>
        <dbReference type="Pfam" id="PF13464"/>
    </source>
</evidence>
<dbReference type="InterPro" id="IPR001387">
    <property type="entry name" value="Cro/C1-type_HTH"/>
</dbReference>
<protein>
    <recommendedName>
        <fullName evidence="3">Cytoskeleton protein RodZ-like C-terminal domain-containing protein</fullName>
    </recommendedName>
</protein>
<proteinExistence type="predicted"/>
<feature type="domain" description="Cytoskeleton protein RodZ-like C-terminal" evidence="3">
    <location>
        <begin position="215"/>
        <end position="280"/>
    </location>
</feature>
<dbReference type="Pfam" id="PF13464">
    <property type="entry name" value="RodZ_C"/>
    <property type="match status" value="1"/>
</dbReference>
<dbReference type="PANTHER" id="PTHR34475">
    <property type="match status" value="1"/>
</dbReference>
<feature type="compositionally biased region" description="Acidic residues" evidence="1">
    <location>
        <begin position="167"/>
        <end position="190"/>
    </location>
</feature>
<accession>A0A264W6X1</accession>
<comment type="caution">
    <text evidence="4">The sequence shown here is derived from an EMBL/GenBank/DDBJ whole genome shotgun (WGS) entry which is preliminary data.</text>
</comment>
<dbReference type="Gene3D" id="1.10.260.40">
    <property type="entry name" value="lambda repressor-like DNA-binding domains"/>
    <property type="match status" value="1"/>
</dbReference>
<dbReference type="OrthoDB" id="9797543at2"/>
<evidence type="ECO:0000256" key="1">
    <source>
        <dbReference type="SAM" id="MobiDB-lite"/>
    </source>
</evidence>
<reference evidence="4 5" key="1">
    <citation type="submission" date="2017-07" db="EMBL/GenBank/DDBJ databases">
        <title>Tetzosporium hominis gen.nov. sp.nov.</title>
        <authorList>
            <person name="Tetz G."/>
            <person name="Tetz V."/>
        </authorList>
    </citation>
    <scope>NUCLEOTIDE SEQUENCE [LARGE SCALE GENOMIC DNA]</scope>
    <source>
        <strain evidence="4 5">VT-49</strain>
    </source>
</reference>
<dbReference type="CDD" id="cd00093">
    <property type="entry name" value="HTH_XRE"/>
    <property type="match status" value="1"/>
</dbReference>
<dbReference type="SUPFAM" id="SSF47413">
    <property type="entry name" value="lambda repressor-like DNA-binding domains"/>
    <property type="match status" value="1"/>
</dbReference>
<dbReference type="PANTHER" id="PTHR34475:SF1">
    <property type="entry name" value="CYTOSKELETON PROTEIN RODZ"/>
    <property type="match status" value="1"/>
</dbReference>
<organism evidence="4 5">
    <name type="scientific">Tetzosporium hominis</name>
    <dbReference type="NCBI Taxonomy" id="2020506"/>
    <lineage>
        <taxon>Bacteria</taxon>
        <taxon>Bacillati</taxon>
        <taxon>Bacillota</taxon>
        <taxon>Bacilli</taxon>
        <taxon>Bacillales</taxon>
        <taxon>Caryophanaceae</taxon>
        <taxon>Tetzosporium</taxon>
    </lineage>
</organism>
<sequence length="294" mass="32002">MNAVSELGARLRQARTEKNLSIDDIQALTKIQKRYLHGIEEGNYEAMPGPFYVRAFIRQYADAVGLHGDELLEQYKNEIPAATRTSSPPLAASTASRSRNYRLGGGVSGGNRLMEIFPMILVALFVIAILAIAYVLSQRAPVDPPVEDGGETEIIIETQDPEPAAPAEDEEADETTSEEETEEEPEDEVVVTESGISGEDSYYDVSGTDGVTVNITFTGDSWLSIQNAAGQELLPVARVYNAADGDVSFPLPEEGSYRVRIGVTSAASVSINDVPVNYQTGRVTENLYFNWTTE</sequence>
<evidence type="ECO:0000313" key="4">
    <source>
        <dbReference type="EMBL" id="OZS79309.1"/>
    </source>
</evidence>
<gene>
    <name evidence="4" type="ORF">CF394_02505</name>
</gene>
<dbReference type="EMBL" id="NOKQ01000134">
    <property type="protein sequence ID" value="OZS79309.1"/>
    <property type="molecule type" value="Genomic_DNA"/>
</dbReference>
<keyword evidence="5" id="KW-1185">Reference proteome</keyword>
<dbReference type="Pfam" id="PF13413">
    <property type="entry name" value="HTH_25"/>
    <property type="match status" value="1"/>
</dbReference>
<name>A0A264W6X1_9BACL</name>
<keyword evidence="2" id="KW-1133">Transmembrane helix</keyword>
<feature type="transmembrane region" description="Helical" evidence="2">
    <location>
        <begin position="116"/>
        <end position="136"/>
    </location>
</feature>
<feature type="region of interest" description="Disordered" evidence="1">
    <location>
        <begin position="158"/>
        <end position="203"/>
    </location>
</feature>
<dbReference type="InterPro" id="IPR025194">
    <property type="entry name" value="RodZ-like_C"/>
</dbReference>
<dbReference type="InterPro" id="IPR050400">
    <property type="entry name" value="Bact_Cytoskel_RodZ"/>
</dbReference>
<keyword evidence="2" id="KW-0472">Membrane</keyword>
<evidence type="ECO:0000313" key="5">
    <source>
        <dbReference type="Proteomes" id="UP000217065"/>
    </source>
</evidence>
<dbReference type="AlphaFoldDB" id="A0A264W6X1"/>